<dbReference type="OrthoDB" id="5342758at2759"/>
<feature type="region of interest" description="Disordered" evidence="2">
    <location>
        <begin position="338"/>
        <end position="359"/>
    </location>
</feature>
<reference evidence="3" key="1">
    <citation type="submission" date="2014-03" db="EMBL/GenBank/DDBJ databases">
        <authorList>
            <person name="Casaregola S."/>
        </authorList>
    </citation>
    <scope>NUCLEOTIDE SEQUENCE [LARGE SCALE GENOMIC DNA]</scope>
    <source>
        <strain evidence="3">CLIB 918</strain>
    </source>
</reference>
<feature type="coiled-coil region" evidence="1">
    <location>
        <begin position="195"/>
        <end position="222"/>
    </location>
</feature>
<keyword evidence="1" id="KW-0175">Coiled coil</keyword>
<keyword evidence="4" id="KW-1185">Reference proteome</keyword>
<dbReference type="Proteomes" id="UP000242525">
    <property type="component" value="Unassembled WGS sequence"/>
</dbReference>
<dbReference type="EMBL" id="CCBN010000001">
    <property type="protein sequence ID" value="CDO51700.1"/>
    <property type="molecule type" value="Genomic_DNA"/>
</dbReference>
<evidence type="ECO:0000256" key="2">
    <source>
        <dbReference type="SAM" id="MobiDB-lite"/>
    </source>
</evidence>
<feature type="coiled-coil region" evidence="1">
    <location>
        <begin position="110"/>
        <end position="151"/>
    </location>
</feature>
<evidence type="ECO:0000313" key="4">
    <source>
        <dbReference type="Proteomes" id="UP000242525"/>
    </source>
</evidence>
<evidence type="ECO:0000256" key="1">
    <source>
        <dbReference type="SAM" id="Coils"/>
    </source>
</evidence>
<comment type="caution">
    <text evidence="3">The sequence shown here is derived from an EMBL/GenBank/DDBJ whole genome shotgun (WGS) entry which is preliminary data.</text>
</comment>
<dbReference type="STRING" id="1173061.A0A0J9X4M1"/>
<organism evidence="3 4">
    <name type="scientific">Geotrichum candidum</name>
    <name type="common">Oospora lactis</name>
    <name type="synonym">Dipodascus geotrichum</name>
    <dbReference type="NCBI Taxonomy" id="1173061"/>
    <lineage>
        <taxon>Eukaryota</taxon>
        <taxon>Fungi</taxon>
        <taxon>Dikarya</taxon>
        <taxon>Ascomycota</taxon>
        <taxon>Saccharomycotina</taxon>
        <taxon>Dipodascomycetes</taxon>
        <taxon>Dipodascales</taxon>
        <taxon>Dipodascaceae</taxon>
        <taxon>Geotrichum</taxon>
    </lineage>
</organism>
<dbReference type="AlphaFoldDB" id="A0A0J9X4M1"/>
<sequence length="359" mass="40742">MTNNNLIKELNIESSLLVRKLQSIIDTQGTLLSGSRSADPTVTLPRVRRQLWRTMQDLAIINEELADIYTRESKDREDQLAQIREICDHEAKIKTRLEEIEANDESVKKLAAVCVQETDLEREKAQLEKQLREVEKKLDQTRTEKRELESVVSSMKSSYLMELEECAASKNKILNQNGNRRKDTSKVTDTGEVQTEVLIREIDAYKEECLKAQRERKALEDGHSVWRSSCDTLKSLESSIKRILATSNTLTKDKISTEIETALTKAINHLEESLELSKSNDWSLLIVALSQELEALYQSKSILESDNSDLSHSKADIVPVPVTSNLTSELANETAKLYLESSQESHSEESLPRVKNKLA</sequence>
<name>A0A0J9X4M1_GEOCN</name>
<feature type="compositionally biased region" description="Basic and acidic residues" evidence="2">
    <location>
        <begin position="343"/>
        <end position="352"/>
    </location>
</feature>
<accession>A0A0J9X4M1</accession>
<protein>
    <submittedName>
        <fullName evidence="3">Uncharacterized protein</fullName>
    </submittedName>
</protein>
<evidence type="ECO:0000313" key="3">
    <source>
        <dbReference type="EMBL" id="CDO51700.1"/>
    </source>
</evidence>
<proteinExistence type="predicted"/>
<gene>
    <name evidence="3" type="ORF">BN980_GECA01s10900g</name>
</gene>